<dbReference type="Proteomes" id="UP000885410">
    <property type="component" value="Unassembled WGS sequence"/>
</dbReference>
<dbReference type="Proteomes" id="UP000245912">
    <property type="component" value="Unassembled WGS sequence"/>
</dbReference>
<dbReference type="EMBL" id="QWJL01000002">
    <property type="protein sequence ID" value="RIP31639.1"/>
    <property type="molecule type" value="Genomic_DNA"/>
</dbReference>
<reference evidence="2" key="4">
    <citation type="submission" date="2018-08" db="EMBL/GenBank/DDBJ databases">
        <authorList>
            <consortium name="GenomeTrakr network: Whole genome sequencing for foodborne pathogen traceback"/>
        </authorList>
    </citation>
    <scope>NUCLEOTIDE SEQUENCE [LARGE SCALE GENOMIC DNA]</scope>
    <source>
        <strain evidence="2">ADRDL-15-6557</strain>
    </source>
</reference>
<dbReference type="EMBL" id="AAGBOZ010000001">
    <property type="protein sequence ID" value="EBM1204064.1"/>
    <property type="molecule type" value="Genomic_DNA"/>
</dbReference>
<sequence length="60" mass="6656">MLTHDIKCCVNVIIPGVYPDFHYGLRPPLIPAILNSVSCDTRPSGAHFEQVTFQRIGFGL</sequence>
<dbReference type="EMBL" id="QDLQ01000002">
    <property type="protein sequence ID" value="PVJ00273.1"/>
    <property type="molecule type" value="Genomic_DNA"/>
</dbReference>
<dbReference type="Proteomes" id="UP000885256">
    <property type="component" value="Unassembled WGS sequence"/>
</dbReference>
<reference evidence="3 5" key="1">
    <citation type="submission" date="2018-04" db="EMBL/GenBank/DDBJ databases">
        <title>Serotype diversity and antimicrobial resistance among Salmonella enterica isolated from patients at an equine referral hospital.</title>
        <authorList>
            <person name="Leon I.M."/>
            <person name="Lawhon S.D."/>
            <person name="Norman K.N."/>
            <person name="Threadgill D.S."/>
            <person name="Ohta N."/>
            <person name="Vinasco J."/>
            <person name="Scott H.M."/>
        </authorList>
    </citation>
    <scope>NUCLEOTIDE SEQUENCE [LARGE SCALE GENOMIC DNA]</scope>
    <source>
        <strain evidence="3 5">235</strain>
    </source>
</reference>
<evidence type="ECO:0000313" key="2">
    <source>
        <dbReference type="EMBL" id="MIU20560.1"/>
    </source>
</evidence>
<dbReference type="AlphaFoldDB" id="A0A232RPE1"/>
<dbReference type="Proteomes" id="UP000839921">
    <property type="component" value="Unassembled WGS sequence"/>
</dbReference>
<proteinExistence type="predicted"/>
<evidence type="ECO:0000313" key="5">
    <source>
        <dbReference type="Proteomes" id="UP000245912"/>
    </source>
</evidence>
<evidence type="ECO:0000313" key="3">
    <source>
        <dbReference type="EMBL" id="PVJ00273.1"/>
    </source>
</evidence>
<reference evidence="1" key="2">
    <citation type="submission" date="2018-07" db="EMBL/GenBank/DDBJ databases">
        <authorList>
            <consortium name="PulseNet: The National Subtyping Network for Foodborne Disease Surveillance"/>
            <person name="Tarr C.L."/>
            <person name="Trees E."/>
            <person name="Katz L.S."/>
            <person name="Carleton-Romer H.A."/>
            <person name="Stroika S."/>
            <person name="Kucerova Z."/>
            <person name="Roache K.F."/>
            <person name="Sabol A.L."/>
            <person name="Besser J."/>
            <person name="Gerner-Smidt P."/>
        </authorList>
    </citation>
    <scope>NUCLEOTIDE SEQUENCE [LARGE SCALE GENOMIC DNA]</scope>
    <source>
        <strain evidence="1">PNUSAS046051</strain>
    </source>
</reference>
<dbReference type="EMBL" id="RSTN01000010">
    <property type="protein sequence ID" value="MIU20560.1"/>
    <property type="molecule type" value="Genomic_DNA"/>
</dbReference>
<evidence type="ECO:0000313" key="1">
    <source>
        <dbReference type="EMBL" id="EBM1204064.1"/>
    </source>
</evidence>
<reference evidence="4" key="3">
    <citation type="submission" date="2018-08" db="EMBL/GenBank/DDBJ databases">
        <title>Whole genome sequencing of Salmonella enterica serotype newport.</title>
        <authorList>
            <person name="Bell R."/>
        </authorList>
    </citation>
    <scope>NUCLEOTIDE SEQUENCE [LARGE SCALE GENOMIC DNA]</scope>
    <source>
        <strain evidence="4">CFSAN048053</strain>
    </source>
</reference>
<organism evidence="2">
    <name type="scientific">Salmonella enterica</name>
    <name type="common">Salmonella choleraesuis</name>
    <dbReference type="NCBI Taxonomy" id="28901"/>
    <lineage>
        <taxon>Bacteria</taxon>
        <taxon>Pseudomonadati</taxon>
        <taxon>Pseudomonadota</taxon>
        <taxon>Gammaproteobacteria</taxon>
        <taxon>Enterobacterales</taxon>
        <taxon>Enterobacteriaceae</taxon>
        <taxon>Salmonella</taxon>
    </lineage>
</organism>
<gene>
    <name evidence="4" type="ORF">A7D45_04600</name>
    <name evidence="2" type="ORF">ASQ14_12920</name>
    <name evidence="3" type="ORF">C4860_03935</name>
    <name evidence="1" type="ORF">DT651_00700</name>
</gene>
<protein>
    <submittedName>
        <fullName evidence="2">Uncharacterized protein</fullName>
    </submittedName>
</protein>
<name>A0A232RPE1_SALER</name>
<evidence type="ECO:0000313" key="4">
    <source>
        <dbReference type="EMBL" id="RIP31639.1"/>
    </source>
</evidence>
<accession>A0A232RPE1</accession>
<comment type="caution">
    <text evidence="2">The sequence shown here is derived from an EMBL/GenBank/DDBJ whole genome shotgun (WGS) entry which is preliminary data.</text>
</comment>